<keyword evidence="1" id="KW-0051">Antiviral defense</keyword>
<dbReference type="NCBIfam" id="TIGR02585">
    <property type="entry name" value="cas_Cst2_DevR"/>
    <property type="match status" value="1"/>
</dbReference>
<dbReference type="InterPro" id="IPR010154">
    <property type="entry name" value="CRISPR-assoc_Cas7/Cst2/DevR"/>
</dbReference>
<comment type="caution">
    <text evidence="3">The sequence shown here is derived from an EMBL/GenBank/DDBJ whole genome shotgun (WGS) entry which is preliminary data.</text>
</comment>
<dbReference type="RefSeq" id="WP_172585209.1">
    <property type="nucleotide sequence ID" value="NZ_BLAM01000204.1"/>
</dbReference>
<evidence type="ECO:0000256" key="2">
    <source>
        <dbReference type="ARBA" id="ARBA00025626"/>
    </source>
</evidence>
<dbReference type="Proteomes" id="UP000494265">
    <property type="component" value="Unassembled WGS sequence"/>
</dbReference>
<dbReference type="GO" id="GO:0051607">
    <property type="term" value="P:defense response to virus"/>
    <property type="evidence" value="ECO:0007669"/>
    <property type="project" value="UniProtKB-KW"/>
</dbReference>
<dbReference type="AlphaFoldDB" id="A0A6F9XPF4"/>
<name>A0A6F9XPF4_9LACO</name>
<comment type="function">
    <text evidence="2">CRISPR (clustered regularly interspaced short palindromic repeat) is an adaptive immune system that provides protection against mobile genetic elements (viruses, transposable elements and conjugative plasmids). CRISPR clusters contain spacers, sequences complementary to antecedent mobile elements, and target invading nucleic acids. CRISPR clusters are transcribed and processed into CRISPR RNA (crRNA).</text>
</comment>
<gene>
    <name evidence="3" type="ORF">SY212_20700</name>
</gene>
<dbReference type="Pfam" id="PF01905">
    <property type="entry name" value="DevR"/>
    <property type="match status" value="1"/>
</dbReference>
<evidence type="ECO:0000256" key="1">
    <source>
        <dbReference type="ARBA" id="ARBA00023118"/>
    </source>
</evidence>
<organism evidence="3">
    <name type="scientific">Ligilactobacillus agilis</name>
    <dbReference type="NCBI Taxonomy" id="1601"/>
    <lineage>
        <taxon>Bacteria</taxon>
        <taxon>Bacillati</taxon>
        <taxon>Bacillota</taxon>
        <taxon>Bacilli</taxon>
        <taxon>Lactobacillales</taxon>
        <taxon>Lactobacillaceae</taxon>
        <taxon>Ligilactobacillus</taxon>
    </lineage>
</organism>
<dbReference type="NCBIfam" id="TIGR01875">
    <property type="entry name" value="cas_MJ0381"/>
    <property type="match status" value="1"/>
</dbReference>
<protein>
    <submittedName>
        <fullName evidence="3">Crispr-associated regulatory protein, devr family</fullName>
    </submittedName>
</protein>
<dbReference type="EMBL" id="BLAM01000204">
    <property type="protein sequence ID" value="GET07040.1"/>
    <property type="molecule type" value="Genomic_DNA"/>
</dbReference>
<reference evidence="3" key="1">
    <citation type="submission" date="2019-10" db="EMBL/GenBank/DDBJ databases">
        <title>Lactobacillus agilis SY212 Whole Genome Sequencing Project.</title>
        <authorList>
            <person name="Suzuki S."/>
            <person name="Endo A."/>
            <person name="Maeno S."/>
            <person name="Shiwa Y."/>
            <person name="Matsutani M."/>
            <person name="Kajikawa A."/>
        </authorList>
    </citation>
    <scope>NUCLEOTIDE SEQUENCE</scope>
    <source>
        <strain evidence="3">SY212</strain>
    </source>
</reference>
<accession>A0A6F9XPF4</accession>
<evidence type="ECO:0000313" key="3">
    <source>
        <dbReference type="EMBL" id="GET07040.1"/>
    </source>
</evidence>
<dbReference type="InterPro" id="IPR013414">
    <property type="entry name" value="Cas7/Cst2/DevR_sub_I-B/Tneap"/>
</dbReference>
<sequence length="297" mass="33188">MKSKGLTLTILVQASSANYGESLGNVASLKKVTRGDGYQYTYISRQALRYNIVQQLDEPLATLSAEGSGDKKAIQFDKDATIEAYPEIDFFGYMKTNKGTNAHVRSAKVRLSNAISLEPFRGDTDFLNNMGLAARLRKAKGDNSINNGLAQSEIHLSYYRYTVTIDLDQIGIDEAEDIQISNQEKARRVSKLLDVIAYLYRDIRGRREDLKPLFVIGGVYDIKNPVFENIVDVKNNTVLIEGIKDVMTSELAKQTETGVVSGKFANTDEIKRELHATSVAKFFEVLKKKVADYYEGD</sequence>
<proteinExistence type="predicted"/>